<dbReference type="Proteomes" id="UP001501867">
    <property type="component" value="Unassembled WGS sequence"/>
</dbReference>
<accession>A0ABN0V4N1</accession>
<sequence>MLARAARPTRAHGVTMAVVTLRRVTSRGDIAAVRLLPRRPLPTGFRRPGAAGIRPLPRLLLIPCSPADDRDSLADSRGGGKRPGAADLDVGPGTGPGTGTEAASPLPCAAGMRTLCGRG</sequence>
<feature type="region of interest" description="Disordered" evidence="1">
    <location>
        <begin position="66"/>
        <end position="106"/>
    </location>
</feature>
<evidence type="ECO:0000313" key="2">
    <source>
        <dbReference type="EMBL" id="GAA0274829.1"/>
    </source>
</evidence>
<protein>
    <submittedName>
        <fullName evidence="2">Uncharacterized protein</fullName>
    </submittedName>
</protein>
<evidence type="ECO:0000256" key="1">
    <source>
        <dbReference type="SAM" id="MobiDB-lite"/>
    </source>
</evidence>
<keyword evidence="3" id="KW-1185">Reference proteome</keyword>
<organism evidence="2 3">
    <name type="scientific">Streptomyces polychromogenes</name>
    <dbReference type="NCBI Taxonomy" id="67342"/>
    <lineage>
        <taxon>Bacteria</taxon>
        <taxon>Bacillati</taxon>
        <taxon>Actinomycetota</taxon>
        <taxon>Actinomycetes</taxon>
        <taxon>Kitasatosporales</taxon>
        <taxon>Streptomycetaceae</taxon>
        <taxon>Streptomyces</taxon>
    </lineage>
</organism>
<gene>
    <name evidence="2" type="ORF">GCM10010302_10550</name>
</gene>
<comment type="caution">
    <text evidence="2">The sequence shown here is derived from an EMBL/GenBank/DDBJ whole genome shotgun (WGS) entry which is preliminary data.</text>
</comment>
<dbReference type="EMBL" id="BAAABV010000009">
    <property type="protein sequence ID" value="GAA0274829.1"/>
    <property type="molecule type" value="Genomic_DNA"/>
</dbReference>
<reference evidence="2 3" key="1">
    <citation type="journal article" date="2019" name="Int. J. Syst. Evol. Microbiol.">
        <title>The Global Catalogue of Microorganisms (GCM) 10K type strain sequencing project: providing services to taxonomists for standard genome sequencing and annotation.</title>
        <authorList>
            <consortium name="The Broad Institute Genomics Platform"/>
            <consortium name="The Broad Institute Genome Sequencing Center for Infectious Disease"/>
            <person name="Wu L."/>
            <person name="Ma J."/>
        </authorList>
    </citation>
    <scope>NUCLEOTIDE SEQUENCE [LARGE SCALE GENOMIC DNA]</scope>
    <source>
        <strain evidence="2 3">JCM 4505</strain>
    </source>
</reference>
<evidence type="ECO:0000313" key="3">
    <source>
        <dbReference type="Proteomes" id="UP001501867"/>
    </source>
</evidence>
<name>A0ABN0V4N1_9ACTN</name>
<proteinExistence type="predicted"/>